<dbReference type="EMBL" id="CP135137">
    <property type="protein sequence ID" value="WWR11475.1"/>
    <property type="molecule type" value="Genomic_DNA"/>
</dbReference>
<keyword evidence="7" id="KW-0717">Septation</keyword>
<dbReference type="InterPro" id="IPR025669">
    <property type="entry name" value="AAA_dom"/>
</dbReference>
<sequence>MAKIIVITSGKGGVGKTTTSASIATGIALYGYKTIVIDFDIGLRNLDLIMGCERRVIYDFINVINGEVTLHQAIIKDKRIANLFILPTSQTKDKESLTFNGVEKVLNDLSNEFDYIICDSPAGIETGALMAMYFSDYAIVVINPEISSIRDADRILGLLSSKTKRAIENKNPIQEFLLITRYDQKRVTKGEMLSISDIKEILGIPIIGIIPESKTILKSSNTGIPIILNKKSNASIAYQDTVDRFFGKNKPFKFVKNKKKGILYRLFGKIGIY</sequence>
<proteinExistence type="inferred from homology"/>
<evidence type="ECO:0000256" key="6">
    <source>
        <dbReference type="ARBA" id="ARBA00022840"/>
    </source>
</evidence>
<evidence type="ECO:0000256" key="5">
    <source>
        <dbReference type="ARBA" id="ARBA00022741"/>
    </source>
</evidence>
<evidence type="ECO:0000256" key="10">
    <source>
        <dbReference type="ARBA" id="ARBA00032845"/>
    </source>
</evidence>
<evidence type="ECO:0000256" key="4">
    <source>
        <dbReference type="ARBA" id="ARBA00022618"/>
    </source>
</evidence>
<dbReference type="InterPro" id="IPR025501">
    <property type="entry name" value="MinD_FleN"/>
</dbReference>
<reference evidence="12" key="1">
    <citation type="submission" date="2023-09" db="EMBL/GenBank/DDBJ databases">
        <title>Genomes of two closely related lineages of the louse Polyplax serrata with different host specificities.</title>
        <authorList>
            <person name="Martinu J."/>
            <person name="Tarabai H."/>
            <person name="Stefka J."/>
            <person name="Hypsa V."/>
        </authorList>
    </citation>
    <scope>NUCLEOTIDE SEQUENCE [LARGE SCALE GENOMIC DNA]</scope>
    <source>
        <strain evidence="12">98ZLc_SE</strain>
    </source>
</reference>
<evidence type="ECO:0000259" key="11">
    <source>
        <dbReference type="Pfam" id="PF13614"/>
    </source>
</evidence>
<dbReference type="Proteomes" id="UP001368618">
    <property type="component" value="Chromosome"/>
</dbReference>
<dbReference type="InterPro" id="IPR010223">
    <property type="entry name" value="MinD"/>
</dbReference>
<keyword evidence="8" id="KW-0131">Cell cycle</keyword>
<dbReference type="InterPro" id="IPR027417">
    <property type="entry name" value="P-loop_NTPase"/>
</dbReference>
<dbReference type="PIRSF" id="PIRSF003092">
    <property type="entry name" value="MinD"/>
    <property type="match status" value="1"/>
</dbReference>
<evidence type="ECO:0000256" key="8">
    <source>
        <dbReference type="ARBA" id="ARBA00023306"/>
    </source>
</evidence>
<evidence type="ECO:0000256" key="9">
    <source>
        <dbReference type="ARBA" id="ARBA00025436"/>
    </source>
</evidence>
<comment type="function">
    <text evidence="9">ATPase required for the correct placement of the division site. Cell division inhibitors MinC and MinD act in concert to form an inhibitor capable of blocking formation of the polar Z ring septums. Rapidly oscillates between the poles of the cell to destabilize FtsZ filaments that have formed before they mature into polar Z rings.</text>
</comment>
<dbReference type="PANTHER" id="PTHR43384">
    <property type="entry name" value="SEPTUM SITE-DETERMINING PROTEIN MIND HOMOLOG, CHLOROPLASTIC-RELATED"/>
    <property type="match status" value="1"/>
</dbReference>
<evidence type="ECO:0000256" key="7">
    <source>
        <dbReference type="ARBA" id="ARBA00023210"/>
    </source>
</evidence>
<dbReference type="SUPFAM" id="SSF52540">
    <property type="entry name" value="P-loop containing nucleoside triphosphate hydrolases"/>
    <property type="match status" value="1"/>
</dbReference>
<keyword evidence="13" id="KW-1185">Reference proteome</keyword>
<dbReference type="NCBIfam" id="TIGR01968">
    <property type="entry name" value="minD_bact"/>
    <property type="match status" value="1"/>
</dbReference>
<dbReference type="PANTHER" id="PTHR43384:SF6">
    <property type="entry name" value="SEPTUM SITE-DETERMINING PROTEIN MIND HOMOLOG, CHLOROPLASTIC"/>
    <property type="match status" value="1"/>
</dbReference>
<dbReference type="RefSeq" id="WP_100114946.1">
    <property type="nucleotide sequence ID" value="NZ_CP021497.1"/>
</dbReference>
<accession>A0ABZ2GWI3</accession>
<dbReference type="InterPro" id="IPR050625">
    <property type="entry name" value="ParA/MinD_ATPase"/>
</dbReference>
<gene>
    <name evidence="12" type="primary">minD</name>
    <name evidence="12" type="ORF">RQL39_02165</name>
</gene>
<organism evidence="12 13">
    <name type="scientific">Candidatus Legionella polyplacis</name>
    <dbReference type="NCBI Taxonomy" id="2005262"/>
    <lineage>
        <taxon>Bacteria</taxon>
        <taxon>Pseudomonadati</taxon>
        <taxon>Pseudomonadota</taxon>
        <taxon>Gammaproteobacteria</taxon>
        <taxon>Legionellales</taxon>
        <taxon>Legionellaceae</taxon>
        <taxon>Legionella</taxon>
    </lineage>
</organism>
<dbReference type="Pfam" id="PF13614">
    <property type="entry name" value="AAA_31"/>
    <property type="match status" value="1"/>
</dbReference>
<comment type="subunit">
    <text evidence="2">Interacts with MinC and FtsZ.</text>
</comment>
<evidence type="ECO:0000256" key="1">
    <source>
        <dbReference type="ARBA" id="ARBA00010257"/>
    </source>
</evidence>
<feature type="domain" description="AAA" evidence="11">
    <location>
        <begin position="2"/>
        <end position="159"/>
    </location>
</feature>
<keyword evidence="5" id="KW-0547">Nucleotide-binding</keyword>
<dbReference type="CDD" id="cd02036">
    <property type="entry name" value="MinD"/>
    <property type="match status" value="1"/>
</dbReference>
<protein>
    <recommendedName>
        <fullName evidence="3">Septum site-determining protein MinD</fullName>
    </recommendedName>
    <alternativeName>
        <fullName evidence="10">Cell division inhibitor MinD</fullName>
    </alternativeName>
</protein>
<evidence type="ECO:0000313" key="13">
    <source>
        <dbReference type="Proteomes" id="UP001368618"/>
    </source>
</evidence>
<comment type="similarity">
    <text evidence="1">Belongs to the ParA family. MinD subfamily.</text>
</comment>
<evidence type="ECO:0000256" key="3">
    <source>
        <dbReference type="ARBA" id="ARBA00016887"/>
    </source>
</evidence>
<name>A0ABZ2GWI3_9GAMM</name>
<dbReference type="Gene3D" id="3.40.50.300">
    <property type="entry name" value="P-loop containing nucleotide triphosphate hydrolases"/>
    <property type="match status" value="1"/>
</dbReference>
<keyword evidence="6" id="KW-0067">ATP-binding</keyword>
<evidence type="ECO:0000256" key="2">
    <source>
        <dbReference type="ARBA" id="ARBA00011626"/>
    </source>
</evidence>
<keyword evidence="4" id="KW-0132">Cell division</keyword>
<evidence type="ECO:0000313" key="12">
    <source>
        <dbReference type="EMBL" id="WWR11475.1"/>
    </source>
</evidence>